<dbReference type="EMBL" id="BPRE01000025">
    <property type="protein sequence ID" value="GJE78457.1"/>
    <property type="molecule type" value="Genomic_DNA"/>
</dbReference>
<gene>
    <name evidence="2" type="ORF">BGCPKDLD_5073</name>
</gene>
<name>A0ABQ4V7V1_9HYPH</name>
<feature type="compositionally biased region" description="Basic and acidic residues" evidence="1">
    <location>
        <begin position="134"/>
        <end position="148"/>
    </location>
</feature>
<evidence type="ECO:0000256" key="1">
    <source>
        <dbReference type="SAM" id="MobiDB-lite"/>
    </source>
</evidence>
<accession>A0ABQ4V7V1</accession>
<evidence type="ECO:0000313" key="2">
    <source>
        <dbReference type="EMBL" id="GJE78457.1"/>
    </source>
</evidence>
<reference evidence="2" key="2">
    <citation type="submission" date="2021-08" db="EMBL/GenBank/DDBJ databases">
        <authorList>
            <person name="Tani A."/>
            <person name="Ola A."/>
            <person name="Ogura Y."/>
            <person name="Katsura K."/>
            <person name="Hayashi T."/>
        </authorList>
    </citation>
    <scope>NUCLEOTIDE SEQUENCE</scope>
    <source>
        <strain evidence="2">DSM 14458</strain>
    </source>
</reference>
<comment type="caution">
    <text evidence="2">The sequence shown here is derived from an EMBL/GenBank/DDBJ whole genome shotgun (WGS) entry which is preliminary data.</text>
</comment>
<feature type="compositionally biased region" description="Basic and acidic residues" evidence="1">
    <location>
        <begin position="1"/>
        <end position="14"/>
    </location>
</feature>
<dbReference type="Proteomes" id="UP001055093">
    <property type="component" value="Unassembled WGS sequence"/>
</dbReference>
<feature type="region of interest" description="Disordered" evidence="1">
    <location>
        <begin position="1"/>
        <end position="34"/>
    </location>
</feature>
<proteinExistence type="predicted"/>
<feature type="region of interest" description="Disordered" evidence="1">
    <location>
        <begin position="98"/>
        <end position="177"/>
    </location>
</feature>
<sequence length="177" mass="18829">MAPRSRLDLRRLARDAAAAPGSRREARAPGGRPATGLMEAVRANLDALVALQAGGLTWDAVASGLTAQGFTTADGQPVTGRNLTGIISSVRRQAAARAARMAARAARLDRPEPARALTDPSTSAPRPSRLAPELSRDHPTLRSNHEARAPTNSDAPLSEAEIRRLQAEKHSHLFKKD</sequence>
<feature type="compositionally biased region" description="Basic and acidic residues" evidence="1">
    <location>
        <begin position="160"/>
        <end position="177"/>
    </location>
</feature>
<evidence type="ECO:0000313" key="3">
    <source>
        <dbReference type="Proteomes" id="UP001055093"/>
    </source>
</evidence>
<keyword evidence="3" id="KW-1185">Reference proteome</keyword>
<reference evidence="2" key="1">
    <citation type="journal article" date="2021" name="Front. Microbiol.">
        <title>Comprehensive Comparative Genomics and Phenotyping of Methylobacterium Species.</title>
        <authorList>
            <person name="Alessa O."/>
            <person name="Ogura Y."/>
            <person name="Fujitani Y."/>
            <person name="Takami H."/>
            <person name="Hayashi T."/>
            <person name="Sahin N."/>
            <person name="Tani A."/>
        </authorList>
    </citation>
    <scope>NUCLEOTIDE SEQUENCE</scope>
    <source>
        <strain evidence="2">DSM 14458</strain>
    </source>
</reference>
<dbReference type="RefSeq" id="WP_238308819.1">
    <property type="nucleotide sequence ID" value="NZ_BPRE01000025.1"/>
</dbReference>
<protein>
    <submittedName>
        <fullName evidence="2">Uncharacterized protein</fullName>
    </submittedName>
</protein>
<organism evidence="2 3">
    <name type="scientific">Methylorubrum suomiense</name>
    <dbReference type="NCBI Taxonomy" id="144191"/>
    <lineage>
        <taxon>Bacteria</taxon>
        <taxon>Pseudomonadati</taxon>
        <taxon>Pseudomonadota</taxon>
        <taxon>Alphaproteobacteria</taxon>
        <taxon>Hyphomicrobiales</taxon>
        <taxon>Methylobacteriaceae</taxon>
        <taxon>Methylorubrum</taxon>
    </lineage>
</organism>